<gene>
    <name evidence="12" type="ORF">BECKFM1743A_GA0114220_103823</name>
    <name evidence="13" type="ORF">BECKFM1743B_GA0114221_101013</name>
    <name evidence="11" type="ORF">BECKFM1743C_GA0114222_103923</name>
</gene>
<evidence type="ECO:0000256" key="3">
    <source>
        <dbReference type="ARBA" id="ARBA00022679"/>
    </source>
</evidence>
<evidence type="ECO:0000256" key="4">
    <source>
        <dbReference type="ARBA" id="ARBA00022695"/>
    </source>
</evidence>
<keyword evidence="3" id="KW-0808">Transferase</keyword>
<name>A0A450VWW0_9GAMM</name>
<dbReference type="EMBL" id="CAADFL010000101">
    <property type="protein sequence ID" value="VFK09303.1"/>
    <property type="molecule type" value="Genomic_DNA"/>
</dbReference>
<sequence>MQIRPEQLTGHLKRGLAPIYVVSGDEPLQTGEALEAIRQSARALGFTERVVLHADTHFDWNLINQYADSPSLFGEKRLLDIRMPSGAGPGQQGSGALIRYAARPVSDQVMLLATSQLDARQRKSKWYQSLDRAGVGVLIWPVDARNLPHWITARTRRMGMSITGEAAGLLAERVEGNLLACAQEIDKLALLHDGREISAQDVLACVLDSARFDAFGLVDSTLAGDAQRTARILSGLREEGTEPLPILGMLVWESREMARIAGEIAAGAPPDRVIGQQPAWRRRKQAVAQALGRRERSGWIRMLRTAESVDRIIKGVQDGDPWDALSGFALSIAGVRLPSPLT</sequence>
<evidence type="ECO:0000259" key="10">
    <source>
        <dbReference type="Pfam" id="PF06144"/>
    </source>
</evidence>
<dbReference type="InterPro" id="IPR008921">
    <property type="entry name" value="DNA_pol3_clamp-load_cplx_C"/>
</dbReference>
<accession>A0A450VWW0</accession>
<dbReference type="Gene3D" id="1.20.272.10">
    <property type="match status" value="1"/>
</dbReference>
<comment type="catalytic activity">
    <reaction evidence="8">
        <text>DNA(n) + a 2'-deoxyribonucleoside 5'-triphosphate = DNA(n+1) + diphosphate</text>
        <dbReference type="Rhea" id="RHEA:22508"/>
        <dbReference type="Rhea" id="RHEA-COMP:17339"/>
        <dbReference type="Rhea" id="RHEA-COMP:17340"/>
        <dbReference type="ChEBI" id="CHEBI:33019"/>
        <dbReference type="ChEBI" id="CHEBI:61560"/>
        <dbReference type="ChEBI" id="CHEBI:173112"/>
        <dbReference type="EC" id="2.7.7.7"/>
    </reaction>
</comment>
<dbReference type="Gene3D" id="1.10.8.60">
    <property type="match status" value="1"/>
</dbReference>
<evidence type="ECO:0000313" key="13">
    <source>
        <dbReference type="EMBL" id="VFK09303.1"/>
    </source>
</evidence>
<dbReference type="EMBL" id="CAADEZ010000382">
    <property type="protein sequence ID" value="VFJ65458.1"/>
    <property type="molecule type" value="Genomic_DNA"/>
</dbReference>
<dbReference type="PANTHER" id="PTHR34388:SF1">
    <property type="entry name" value="DNA POLYMERASE III SUBUNIT DELTA"/>
    <property type="match status" value="1"/>
</dbReference>
<proteinExistence type="inferred from homology"/>
<dbReference type="InterPro" id="IPR027417">
    <property type="entry name" value="P-loop_NTPase"/>
</dbReference>
<evidence type="ECO:0000313" key="11">
    <source>
        <dbReference type="EMBL" id="VFJ65345.1"/>
    </source>
</evidence>
<dbReference type="Gene3D" id="3.40.50.300">
    <property type="entry name" value="P-loop containing nucleotide triphosphate hydrolases"/>
    <property type="match status" value="1"/>
</dbReference>
<dbReference type="Pfam" id="PF06144">
    <property type="entry name" value="DNA_pol3_delta"/>
    <property type="match status" value="1"/>
</dbReference>
<dbReference type="SUPFAM" id="SSF48019">
    <property type="entry name" value="post-AAA+ oligomerization domain-like"/>
    <property type="match status" value="1"/>
</dbReference>
<dbReference type="EC" id="2.7.7.7" evidence="1 9"/>
<evidence type="ECO:0000256" key="7">
    <source>
        <dbReference type="ARBA" id="ARBA00034754"/>
    </source>
</evidence>
<dbReference type="GO" id="GO:0003677">
    <property type="term" value="F:DNA binding"/>
    <property type="evidence" value="ECO:0007669"/>
    <property type="project" value="InterPro"/>
</dbReference>
<keyword evidence="5" id="KW-0235">DNA replication</keyword>
<feature type="domain" description="DNA polymerase III delta N-terminal" evidence="10">
    <location>
        <begin position="20"/>
        <end position="132"/>
    </location>
</feature>
<evidence type="ECO:0000256" key="9">
    <source>
        <dbReference type="NCBIfam" id="TIGR01128"/>
    </source>
</evidence>
<dbReference type="PANTHER" id="PTHR34388">
    <property type="entry name" value="DNA POLYMERASE III SUBUNIT DELTA"/>
    <property type="match status" value="1"/>
</dbReference>
<protein>
    <recommendedName>
        <fullName evidence="2 9">DNA polymerase III subunit delta</fullName>
        <ecNumber evidence="1 9">2.7.7.7</ecNumber>
    </recommendedName>
</protein>
<dbReference type="AlphaFoldDB" id="A0A450VWW0"/>
<evidence type="ECO:0000313" key="12">
    <source>
        <dbReference type="EMBL" id="VFJ65458.1"/>
    </source>
</evidence>
<evidence type="ECO:0000256" key="8">
    <source>
        <dbReference type="ARBA" id="ARBA00049244"/>
    </source>
</evidence>
<comment type="similarity">
    <text evidence="7">Belongs to the DNA polymerase HolA subunit family.</text>
</comment>
<dbReference type="CDD" id="cd18138">
    <property type="entry name" value="HLD_clamp_pol_III_delta"/>
    <property type="match status" value="1"/>
</dbReference>
<evidence type="ECO:0000256" key="1">
    <source>
        <dbReference type="ARBA" id="ARBA00012417"/>
    </source>
</evidence>
<evidence type="ECO:0000256" key="6">
    <source>
        <dbReference type="ARBA" id="ARBA00022932"/>
    </source>
</evidence>
<dbReference type="GO" id="GO:0003887">
    <property type="term" value="F:DNA-directed DNA polymerase activity"/>
    <property type="evidence" value="ECO:0007669"/>
    <property type="project" value="UniProtKB-UniRule"/>
</dbReference>
<dbReference type="NCBIfam" id="TIGR01128">
    <property type="entry name" value="holA"/>
    <property type="match status" value="1"/>
</dbReference>
<reference evidence="13" key="1">
    <citation type="submission" date="2019-02" db="EMBL/GenBank/DDBJ databases">
        <authorList>
            <person name="Gruber-Vodicka R. H."/>
            <person name="Seah K. B. B."/>
        </authorList>
    </citation>
    <scope>NUCLEOTIDE SEQUENCE</scope>
    <source>
        <strain evidence="12">BECK_BZ163</strain>
        <strain evidence="13">BECK_BZ164</strain>
        <strain evidence="11">BECK_BZ165</strain>
    </source>
</reference>
<dbReference type="EMBL" id="CAADFA010000392">
    <property type="protein sequence ID" value="VFJ65345.1"/>
    <property type="molecule type" value="Genomic_DNA"/>
</dbReference>
<evidence type="ECO:0000256" key="2">
    <source>
        <dbReference type="ARBA" id="ARBA00017703"/>
    </source>
</evidence>
<keyword evidence="4" id="KW-0548">Nucleotidyltransferase</keyword>
<dbReference type="InterPro" id="IPR010372">
    <property type="entry name" value="DNA_pol3_delta_N"/>
</dbReference>
<dbReference type="GO" id="GO:0006261">
    <property type="term" value="P:DNA-templated DNA replication"/>
    <property type="evidence" value="ECO:0007669"/>
    <property type="project" value="TreeGrafter"/>
</dbReference>
<dbReference type="GO" id="GO:0009360">
    <property type="term" value="C:DNA polymerase III complex"/>
    <property type="evidence" value="ECO:0007669"/>
    <property type="project" value="UniProtKB-UniRule"/>
</dbReference>
<evidence type="ECO:0000256" key="5">
    <source>
        <dbReference type="ARBA" id="ARBA00022705"/>
    </source>
</evidence>
<organism evidence="13">
    <name type="scientific">Candidatus Kentrum sp. FM</name>
    <dbReference type="NCBI Taxonomy" id="2126340"/>
    <lineage>
        <taxon>Bacteria</taxon>
        <taxon>Pseudomonadati</taxon>
        <taxon>Pseudomonadota</taxon>
        <taxon>Gammaproteobacteria</taxon>
        <taxon>Candidatus Kentrum</taxon>
    </lineage>
</organism>
<dbReference type="InterPro" id="IPR005790">
    <property type="entry name" value="DNA_polIII_delta"/>
</dbReference>
<dbReference type="SUPFAM" id="SSF52540">
    <property type="entry name" value="P-loop containing nucleoside triphosphate hydrolases"/>
    <property type="match status" value="1"/>
</dbReference>
<keyword evidence="6" id="KW-0239">DNA-directed DNA polymerase</keyword>